<dbReference type="FunFam" id="2.30.42.10:FF:000107">
    <property type="entry name" value="26S proteasome non-ATPase regulatory subunit 9"/>
    <property type="match status" value="1"/>
</dbReference>
<name>A0AAU9XF01_9CNID</name>
<comment type="caution">
    <text evidence="7">The sequence shown here is derived from an EMBL/GenBank/DDBJ whole genome shotgun (WGS) entry which is preliminary data.</text>
</comment>
<evidence type="ECO:0000256" key="2">
    <source>
        <dbReference type="ARBA" id="ARBA00014937"/>
    </source>
</evidence>
<evidence type="ECO:0000313" key="7">
    <source>
        <dbReference type="EMBL" id="CAH3146518.1"/>
    </source>
</evidence>
<dbReference type="InterPro" id="IPR040815">
    <property type="entry name" value="Nas2_N"/>
</dbReference>
<evidence type="ECO:0000259" key="5">
    <source>
        <dbReference type="Pfam" id="PF13180"/>
    </source>
</evidence>
<evidence type="ECO:0000313" key="8">
    <source>
        <dbReference type="Proteomes" id="UP001159428"/>
    </source>
</evidence>
<evidence type="ECO:0000259" key="6">
    <source>
        <dbReference type="Pfam" id="PF18265"/>
    </source>
</evidence>
<dbReference type="InterPro" id="IPR036034">
    <property type="entry name" value="PDZ_sf"/>
</dbReference>
<dbReference type="GO" id="GO:0070682">
    <property type="term" value="P:proteasome regulatory particle assembly"/>
    <property type="evidence" value="ECO:0007669"/>
    <property type="project" value="InterPro"/>
</dbReference>
<keyword evidence="3" id="KW-0143">Chaperone</keyword>
<dbReference type="Gene3D" id="6.10.140.1710">
    <property type="match status" value="1"/>
</dbReference>
<comment type="similarity">
    <text evidence="1">Belongs to the proteasome subunit p27 family.</text>
</comment>
<feature type="domain" description="Nas2 N-terminal" evidence="6">
    <location>
        <begin position="9"/>
        <end position="88"/>
    </location>
</feature>
<dbReference type="PANTHER" id="PTHR12651:SF1">
    <property type="entry name" value="26S PROTEASOME NON-ATPASE REGULATORY SUBUNIT 9"/>
    <property type="match status" value="1"/>
</dbReference>
<dbReference type="GO" id="GO:0005634">
    <property type="term" value="C:nucleus"/>
    <property type="evidence" value="ECO:0007669"/>
    <property type="project" value="TreeGrafter"/>
</dbReference>
<sequence>MADVSMKKVKDLIAKKDAIEKEIKEFQDVLDSQKGVGMNEKLIDEENYPRSDIDVYTVRVARNRIICLQNDHKALMKEIEEGIHEVHAQAREQKNKQETQQDKEVEDISTKLKAFLRVDSVANASPSFQAGLKVGDRILQFGSINGENFHSLADIASIVQHSKGRPVNVTVERGEGTKAITLTPNTWSGQGLLGCHIVPVK</sequence>
<dbReference type="AlphaFoldDB" id="A0AAU9XF01"/>
<evidence type="ECO:0000256" key="3">
    <source>
        <dbReference type="ARBA" id="ARBA00023186"/>
    </source>
</evidence>
<dbReference type="InterPro" id="IPR035269">
    <property type="entry name" value="PSMD9"/>
</dbReference>
<reference evidence="7 8" key="1">
    <citation type="submission" date="2022-05" db="EMBL/GenBank/DDBJ databases">
        <authorList>
            <consortium name="Genoscope - CEA"/>
            <person name="William W."/>
        </authorList>
    </citation>
    <scope>NUCLEOTIDE SEQUENCE [LARGE SCALE GENOMIC DNA]</scope>
</reference>
<dbReference type="Pfam" id="PF13180">
    <property type="entry name" value="PDZ_2"/>
    <property type="match status" value="1"/>
</dbReference>
<dbReference type="Pfam" id="PF18265">
    <property type="entry name" value="Nas2_N"/>
    <property type="match status" value="1"/>
</dbReference>
<proteinExistence type="inferred from homology"/>
<accession>A0AAU9XF01</accession>
<dbReference type="Gene3D" id="2.30.42.10">
    <property type="match status" value="1"/>
</dbReference>
<keyword evidence="8" id="KW-1185">Reference proteome</keyword>
<organism evidence="7 8">
    <name type="scientific">Pocillopora meandrina</name>
    <dbReference type="NCBI Taxonomy" id="46732"/>
    <lineage>
        <taxon>Eukaryota</taxon>
        <taxon>Metazoa</taxon>
        <taxon>Cnidaria</taxon>
        <taxon>Anthozoa</taxon>
        <taxon>Hexacorallia</taxon>
        <taxon>Scleractinia</taxon>
        <taxon>Astrocoeniina</taxon>
        <taxon>Pocilloporidae</taxon>
        <taxon>Pocillopora</taxon>
    </lineage>
</organism>
<dbReference type="PANTHER" id="PTHR12651">
    <property type="entry name" value="26S PROTEASOME NON-ATPASE REGULATORY SUBUNIT 9"/>
    <property type="match status" value="1"/>
</dbReference>
<evidence type="ECO:0000256" key="4">
    <source>
        <dbReference type="ARBA" id="ARBA00030007"/>
    </source>
</evidence>
<dbReference type="EMBL" id="CALNXJ010000041">
    <property type="protein sequence ID" value="CAH3146518.1"/>
    <property type="molecule type" value="Genomic_DNA"/>
</dbReference>
<protein>
    <recommendedName>
        <fullName evidence="2">26S proteasome non-ATPase regulatory subunit 9</fullName>
    </recommendedName>
    <alternativeName>
        <fullName evidence="4">26S proteasome regulatory subunit p27</fullName>
    </alternativeName>
</protein>
<dbReference type="Proteomes" id="UP001159428">
    <property type="component" value="Unassembled WGS sequence"/>
</dbReference>
<feature type="domain" description="PDZ" evidence="5">
    <location>
        <begin position="115"/>
        <end position="181"/>
    </location>
</feature>
<gene>
    <name evidence="7" type="ORF">PMEA_00023031</name>
</gene>
<evidence type="ECO:0000256" key="1">
    <source>
        <dbReference type="ARBA" id="ARBA00005256"/>
    </source>
</evidence>
<dbReference type="SUPFAM" id="SSF50156">
    <property type="entry name" value="PDZ domain-like"/>
    <property type="match status" value="1"/>
</dbReference>
<dbReference type="InterPro" id="IPR001478">
    <property type="entry name" value="PDZ"/>
</dbReference>
<dbReference type="GO" id="GO:0005737">
    <property type="term" value="C:cytoplasm"/>
    <property type="evidence" value="ECO:0007669"/>
    <property type="project" value="TreeGrafter"/>
</dbReference>